<evidence type="ECO:0000313" key="2">
    <source>
        <dbReference type="EMBL" id="RVX03746.1"/>
    </source>
</evidence>
<name>A0A438J4B6_VITVI</name>
<gene>
    <name evidence="2" type="ORF">CK203_023050</name>
</gene>
<dbReference type="Proteomes" id="UP000288805">
    <property type="component" value="Unassembled WGS sequence"/>
</dbReference>
<evidence type="ECO:0000256" key="1">
    <source>
        <dbReference type="SAM" id="MobiDB-lite"/>
    </source>
</evidence>
<dbReference type="EMBL" id="QGNW01000064">
    <property type="protein sequence ID" value="RVX03746.1"/>
    <property type="molecule type" value="Genomic_DNA"/>
</dbReference>
<proteinExistence type="predicted"/>
<dbReference type="AlphaFoldDB" id="A0A438J4B6"/>
<dbReference type="Pfam" id="PF07891">
    <property type="entry name" value="DUF1666"/>
    <property type="match status" value="1"/>
</dbReference>
<dbReference type="PANTHER" id="PTHR46702">
    <property type="entry name" value="DNA LIGASE (DUF1666)-RELATED"/>
    <property type="match status" value="1"/>
</dbReference>
<feature type="region of interest" description="Disordered" evidence="1">
    <location>
        <begin position="80"/>
        <end position="107"/>
    </location>
</feature>
<accession>A0A438J4B6</accession>
<organism evidence="2 3">
    <name type="scientific">Vitis vinifera</name>
    <name type="common">Grape</name>
    <dbReference type="NCBI Taxonomy" id="29760"/>
    <lineage>
        <taxon>Eukaryota</taxon>
        <taxon>Viridiplantae</taxon>
        <taxon>Streptophyta</taxon>
        <taxon>Embryophyta</taxon>
        <taxon>Tracheophyta</taxon>
        <taxon>Spermatophyta</taxon>
        <taxon>Magnoliopsida</taxon>
        <taxon>eudicotyledons</taxon>
        <taxon>Gunneridae</taxon>
        <taxon>Pentapetalae</taxon>
        <taxon>rosids</taxon>
        <taxon>Vitales</taxon>
        <taxon>Vitaceae</taxon>
        <taxon>Viteae</taxon>
        <taxon>Vitis</taxon>
    </lineage>
</organism>
<evidence type="ECO:0000313" key="3">
    <source>
        <dbReference type="Proteomes" id="UP000288805"/>
    </source>
</evidence>
<comment type="caution">
    <text evidence="2">The sequence shown here is derived from an EMBL/GenBank/DDBJ whole genome shotgun (WGS) entry which is preliminary data.</text>
</comment>
<dbReference type="InterPro" id="IPR012870">
    <property type="entry name" value="DUF1666"/>
</dbReference>
<sequence length="222" mass="25508">MYKVDSDQTRMEEESDFLVLASDLIRIIESSILTFHLFLKMDKKKSSGVLNLFGGQNQTATPLQQIQSFLEKVRHLIHVHPGKSHGSLPETERDETEGAAQKAERPEKEIWPATHAEVEMLFGLIDIKVLSRVLRMERITKEQLLWCEGKMNKLELLDGKLQRTLLLPFSLVNIVRKHEQTKIFQVGSCRKTVFTSKYSKAVDPFKWVENLPVSTSMRKSAD</sequence>
<protein>
    <submittedName>
        <fullName evidence="2">Uncharacterized protein</fullName>
    </submittedName>
</protein>
<reference evidence="2 3" key="1">
    <citation type="journal article" date="2018" name="PLoS Genet.">
        <title>Population sequencing reveals clonal diversity and ancestral inbreeding in the grapevine cultivar Chardonnay.</title>
        <authorList>
            <person name="Roach M.J."/>
            <person name="Johnson D.L."/>
            <person name="Bohlmann J."/>
            <person name="van Vuuren H.J."/>
            <person name="Jones S.J."/>
            <person name="Pretorius I.S."/>
            <person name="Schmidt S.A."/>
            <person name="Borneman A.R."/>
        </authorList>
    </citation>
    <scope>NUCLEOTIDE SEQUENCE [LARGE SCALE GENOMIC DNA]</scope>
    <source>
        <strain evidence="3">cv. Chardonnay</strain>
        <tissue evidence="2">Leaf</tissue>
    </source>
</reference>
<dbReference type="PANTHER" id="PTHR46702:SF1">
    <property type="entry name" value="DUF1666 FAMILY PROTEIN (DUF1666)"/>
    <property type="match status" value="1"/>
</dbReference>